<evidence type="ECO:0000313" key="10">
    <source>
        <dbReference type="Proteomes" id="UP000316726"/>
    </source>
</evidence>
<feature type="transmembrane region" description="Helical" evidence="8">
    <location>
        <begin position="255"/>
        <end position="275"/>
    </location>
</feature>
<protein>
    <submittedName>
        <fullName evidence="9">Proton-dependent oligopeptide transporter</fullName>
    </submittedName>
</protein>
<dbReference type="EMBL" id="CP031035">
    <property type="protein sequence ID" value="QDZ18572.1"/>
    <property type="molecule type" value="Genomic_DNA"/>
</dbReference>
<dbReference type="InterPro" id="IPR018456">
    <property type="entry name" value="PTR2_symporter_CS"/>
</dbReference>
<evidence type="ECO:0000256" key="3">
    <source>
        <dbReference type="ARBA" id="ARBA00022692"/>
    </source>
</evidence>
<name>A0A5B8MGU7_9CHLO</name>
<evidence type="ECO:0000256" key="2">
    <source>
        <dbReference type="ARBA" id="ARBA00005982"/>
    </source>
</evidence>
<evidence type="ECO:0000256" key="5">
    <source>
        <dbReference type="ARBA" id="ARBA00023136"/>
    </source>
</evidence>
<dbReference type="PROSITE" id="PS01023">
    <property type="entry name" value="PTR2_2"/>
    <property type="match status" value="1"/>
</dbReference>
<dbReference type="InterPro" id="IPR036259">
    <property type="entry name" value="MFS_trans_sf"/>
</dbReference>
<feature type="transmembrane region" description="Helical" evidence="8">
    <location>
        <begin position="152"/>
        <end position="173"/>
    </location>
</feature>
<dbReference type="Gene3D" id="1.20.1250.20">
    <property type="entry name" value="MFS general substrate transporter like domains"/>
    <property type="match status" value="1"/>
</dbReference>
<keyword evidence="10" id="KW-1185">Reference proteome</keyword>
<feature type="transmembrane region" description="Helical" evidence="8">
    <location>
        <begin position="456"/>
        <end position="477"/>
    </location>
</feature>
<keyword evidence="6" id="KW-0813">Transport</keyword>
<dbReference type="CDD" id="cd17351">
    <property type="entry name" value="MFS_NPF"/>
    <property type="match status" value="1"/>
</dbReference>
<keyword evidence="5 8" id="KW-0472">Membrane</keyword>
<organism evidence="9 10">
    <name type="scientific">Chloropicon primus</name>
    <dbReference type="NCBI Taxonomy" id="1764295"/>
    <lineage>
        <taxon>Eukaryota</taxon>
        <taxon>Viridiplantae</taxon>
        <taxon>Chlorophyta</taxon>
        <taxon>Chloropicophyceae</taxon>
        <taxon>Chloropicales</taxon>
        <taxon>Chloropicaceae</taxon>
        <taxon>Chloropicon</taxon>
    </lineage>
</organism>
<comment type="subcellular location">
    <subcellularLocation>
        <location evidence="1 6">Membrane</location>
        <topology evidence="1 6">Multi-pass membrane protein</topology>
    </subcellularLocation>
</comment>
<feature type="region of interest" description="Disordered" evidence="7">
    <location>
        <begin position="639"/>
        <end position="669"/>
    </location>
</feature>
<feature type="compositionally biased region" description="Basic and acidic residues" evidence="7">
    <location>
        <begin position="642"/>
        <end position="651"/>
    </location>
</feature>
<feature type="region of interest" description="Disordered" evidence="7">
    <location>
        <begin position="337"/>
        <end position="363"/>
    </location>
</feature>
<sequence length="669" mass="73357">MSAAGGAGDPREPLIRRVGQPEYQYYGGEAVLGGTSSSWSGDAAAAAAAAAKAAGYQQQNGGSSGGDLGPASSSSRKSPLTHVCPFILGNELCERLAYYGLSTNLVVYFHQVLGMGTAQANTHVNIWMGTCYVTPILGAIAADSYLGRYKTIMVFSSIYLVGLMLLAGANVAVDETNLSWVQVQLLLFVALYIIAVGTGGIKPNVSSFGADQFDENIPKQKKEKESFFNWFYLFINLGSLVASTAVVYVQQEISWTIGFLIPAVCMFLATWIFYFGRRRYVRIKPAESPIVRVLKVVFSATRKNKSVYHPGEQGAGIPQNMSYAWLESAVSSDADDSARTVEPLSPPPPSPQQGHGKRHGGKHYTHEQVEEVRLVVRLFPMFLATCFYWTVYSQMQSLFVSQGIQMNTKVSFGKFSLEIPPASLSSFDTISIIVCVPLYDRVLVPLLERANLRMTILQRIGIGLVLASISMVVAGVVEMRRLKMAREGKFTEDGSVDMSVFWQTFQYALVGASEVFASIGQLELFYDQAPDSMRSCCSALALLTTAIGGYTAGALIPLINLVTKDTKDGRWIPSNLNHGHLDYFFFVVAGLNTLGFLYYLYVAHNFKYKSPSTPQGPATKEEERDFLLHKPGEAVAIPGRRRREDSLERTPIRSLMPMKESPALPAPLR</sequence>
<dbReference type="Proteomes" id="UP000316726">
    <property type="component" value="Chromosome 2"/>
</dbReference>
<comment type="similarity">
    <text evidence="2 6">Belongs to the major facilitator superfamily. Proton-dependent oligopeptide transporter (POT/PTR) (TC 2.A.17) family.</text>
</comment>
<dbReference type="GO" id="GO:0022857">
    <property type="term" value="F:transmembrane transporter activity"/>
    <property type="evidence" value="ECO:0007669"/>
    <property type="project" value="InterPro"/>
</dbReference>
<dbReference type="AlphaFoldDB" id="A0A5B8MGU7"/>
<reference evidence="9 10" key="1">
    <citation type="submission" date="2018-07" db="EMBL/GenBank/DDBJ databases">
        <title>The complete nuclear genome of the prasinophyte Chloropicon primus (CCMP1205).</title>
        <authorList>
            <person name="Pombert J.-F."/>
            <person name="Otis C."/>
            <person name="Turmel M."/>
            <person name="Lemieux C."/>
        </authorList>
    </citation>
    <scope>NUCLEOTIDE SEQUENCE [LARGE SCALE GENOMIC DNA]</scope>
    <source>
        <strain evidence="9 10">CCMP1205</strain>
    </source>
</reference>
<proteinExistence type="inferred from homology"/>
<dbReference type="OrthoDB" id="8904098at2759"/>
<feature type="transmembrane region" description="Helical" evidence="8">
    <location>
        <begin position="227"/>
        <end position="249"/>
    </location>
</feature>
<keyword evidence="4 8" id="KW-1133">Transmembrane helix</keyword>
<accession>A0A5B8MGU7</accession>
<dbReference type="Pfam" id="PF00854">
    <property type="entry name" value="PTR2"/>
    <property type="match status" value="1"/>
</dbReference>
<dbReference type="InterPro" id="IPR000109">
    <property type="entry name" value="POT_fam"/>
</dbReference>
<dbReference type="GO" id="GO:0016020">
    <property type="term" value="C:membrane"/>
    <property type="evidence" value="ECO:0007669"/>
    <property type="project" value="UniProtKB-SubCell"/>
</dbReference>
<evidence type="ECO:0000256" key="8">
    <source>
        <dbReference type="SAM" id="Phobius"/>
    </source>
</evidence>
<gene>
    <name evidence="9" type="ORF">A3770_02p10900</name>
</gene>
<evidence type="ECO:0000256" key="1">
    <source>
        <dbReference type="ARBA" id="ARBA00004141"/>
    </source>
</evidence>
<evidence type="ECO:0000313" key="9">
    <source>
        <dbReference type="EMBL" id="QDZ18572.1"/>
    </source>
</evidence>
<feature type="transmembrane region" description="Helical" evidence="8">
    <location>
        <begin position="179"/>
        <end position="201"/>
    </location>
</feature>
<dbReference type="PANTHER" id="PTHR11654">
    <property type="entry name" value="OLIGOPEPTIDE TRANSPORTER-RELATED"/>
    <property type="match status" value="1"/>
</dbReference>
<keyword evidence="3 6" id="KW-0812">Transmembrane</keyword>
<evidence type="ECO:0000256" key="4">
    <source>
        <dbReference type="ARBA" id="ARBA00022989"/>
    </source>
</evidence>
<evidence type="ECO:0000256" key="7">
    <source>
        <dbReference type="SAM" id="MobiDB-lite"/>
    </source>
</evidence>
<dbReference type="SUPFAM" id="SSF103473">
    <property type="entry name" value="MFS general substrate transporter"/>
    <property type="match status" value="1"/>
</dbReference>
<evidence type="ECO:0000256" key="6">
    <source>
        <dbReference type="RuleBase" id="RU003755"/>
    </source>
</evidence>
<feature type="transmembrane region" description="Helical" evidence="8">
    <location>
        <begin position="540"/>
        <end position="563"/>
    </location>
</feature>
<feature type="transmembrane region" description="Helical" evidence="8">
    <location>
        <begin position="583"/>
        <end position="602"/>
    </location>
</feature>
<dbReference type="GO" id="GO:0006857">
    <property type="term" value="P:oligopeptide transport"/>
    <property type="evidence" value="ECO:0007669"/>
    <property type="project" value="InterPro"/>
</dbReference>
<feature type="transmembrane region" description="Helical" evidence="8">
    <location>
        <begin position="374"/>
        <end position="392"/>
    </location>
</feature>